<dbReference type="InterPro" id="IPR010998">
    <property type="entry name" value="Integrase_recombinase_N"/>
</dbReference>
<protein>
    <recommendedName>
        <fullName evidence="4">Core-binding (CB) domain-containing protein</fullName>
    </recommendedName>
</protein>
<sequence>MEIPLFQCNEVTLANFLSNLAQTNSFSTVAAHRAAITTWRKASGESWTESTLIERVMKGIFRKNPPKPRYAKIWDVSIVLSYVKSLGENGKMGLKSLSRKTAMLCALAAPKRSSELCHLTLNLLKTKESSWEFTIPGMTKNRGMGKAHSAVLERFQEDELLCPVITLEAYIK</sequence>
<evidence type="ECO:0008006" key="4">
    <source>
        <dbReference type="Google" id="ProtNLM"/>
    </source>
</evidence>
<keyword evidence="3" id="KW-1185">Reference proteome</keyword>
<evidence type="ECO:0000313" key="2">
    <source>
        <dbReference type="EMBL" id="CAD6199650.1"/>
    </source>
</evidence>
<dbReference type="GO" id="GO:0003677">
    <property type="term" value="F:DNA binding"/>
    <property type="evidence" value="ECO:0007669"/>
    <property type="project" value="UniProtKB-KW"/>
</dbReference>
<reference evidence="2" key="1">
    <citation type="submission" date="2020-10" db="EMBL/GenBank/DDBJ databases">
        <authorList>
            <person name="Kikuchi T."/>
        </authorList>
    </citation>
    <scope>NUCLEOTIDE SEQUENCE</scope>
    <source>
        <strain evidence="2">NKZ352</strain>
    </source>
</reference>
<keyword evidence="1" id="KW-0238">DNA-binding</keyword>
<feature type="non-terminal residue" evidence="2">
    <location>
        <position position="172"/>
    </location>
</feature>
<dbReference type="Proteomes" id="UP000835052">
    <property type="component" value="Unassembled WGS sequence"/>
</dbReference>
<organism evidence="2 3">
    <name type="scientific">Caenorhabditis auriculariae</name>
    <dbReference type="NCBI Taxonomy" id="2777116"/>
    <lineage>
        <taxon>Eukaryota</taxon>
        <taxon>Metazoa</taxon>
        <taxon>Ecdysozoa</taxon>
        <taxon>Nematoda</taxon>
        <taxon>Chromadorea</taxon>
        <taxon>Rhabditida</taxon>
        <taxon>Rhabditina</taxon>
        <taxon>Rhabditomorpha</taxon>
        <taxon>Rhabditoidea</taxon>
        <taxon>Rhabditidae</taxon>
        <taxon>Peloderinae</taxon>
        <taxon>Caenorhabditis</taxon>
    </lineage>
</organism>
<dbReference type="AlphaFoldDB" id="A0A8S1HWV2"/>
<comment type="caution">
    <text evidence="2">The sequence shown here is derived from an EMBL/GenBank/DDBJ whole genome shotgun (WGS) entry which is preliminary data.</text>
</comment>
<dbReference type="PANTHER" id="PTHR35617:SF3">
    <property type="entry name" value="CORE-BINDING (CB) DOMAIN-CONTAINING PROTEIN"/>
    <property type="match status" value="1"/>
</dbReference>
<evidence type="ECO:0000256" key="1">
    <source>
        <dbReference type="ARBA" id="ARBA00023125"/>
    </source>
</evidence>
<dbReference type="Gene3D" id="1.10.150.130">
    <property type="match status" value="1"/>
</dbReference>
<name>A0A8S1HWV2_9PELO</name>
<proteinExistence type="predicted"/>
<dbReference type="PANTHER" id="PTHR35617">
    <property type="entry name" value="PHAGE_INTEGRASE DOMAIN-CONTAINING PROTEIN"/>
    <property type="match status" value="1"/>
</dbReference>
<gene>
    <name evidence="2" type="ORF">CAUJ_LOCUS15551</name>
</gene>
<accession>A0A8S1HWV2</accession>
<dbReference type="EMBL" id="CAJGYM010000191">
    <property type="protein sequence ID" value="CAD6199650.1"/>
    <property type="molecule type" value="Genomic_DNA"/>
</dbReference>
<evidence type="ECO:0000313" key="3">
    <source>
        <dbReference type="Proteomes" id="UP000835052"/>
    </source>
</evidence>
<dbReference type="SUPFAM" id="SSF47823">
    <property type="entry name" value="lambda integrase-like, N-terminal domain"/>
    <property type="match status" value="1"/>
</dbReference>
<dbReference type="OrthoDB" id="5869617at2759"/>